<dbReference type="Proteomes" id="UP000514713">
    <property type="component" value="Plasmid pNe_3"/>
</dbReference>
<keyword evidence="1" id="KW-1133">Transmembrane helix</keyword>
<keyword evidence="1" id="KW-0812">Transmembrane</keyword>
<feature type="transmembrane region" description="Helical" evidence="1">
    <location>
        <begin position="12"/>
        <end position="30"/>
    </location>
</feature>
<evidence type="ECO:0000313" key="3">
    <source>
        <dbReference type="Proteomes" id="UP000514713"/>
    </source>
</evidence>
<name>A0A7D7QHF2_9NOSO</name>
<organism evidence="2 3">
    <name type="scientific">Nostoc edaphicum CCNP1411</name>
    <dbReference type="NCBI Taxonomy" id="1472755"/>
    <lineage>
        <taxon>Bacteria</taxon>
        <taxon>Bacillati</taxon>
        <taxon>Cyanobacteriota</taxon>
        <taxon>Cyanophyceae</taxon>
        <taxon>Nostocales</taxon>
        <taxon>Nostocaceae</taxon>
        <taxon>Nostoc</taxon>
    </lineage>
</organism>
<dbReference type="KEGG" id="ned:HUN01_00825"/>
<dbReference type="RefSeq" id="WP_181927194.1">
    <property type="nucleotide sequence ID" value="NZ_CP054695.1"/>
</dbReference>
<keyword evidence="2" id="KW-0614">Plasmid</keyword>
<reference evidence="3" key="1">
    <citation type="submission" date="2020-06" db="EMBL/GenBank/DDBJ databases">
        <title>Nostoc edaphicum CCNP1411 genome.</title>
        <authorList>
            <person name="Fidor A."/>
            <person name="Grabski M."/>
            <person name="Gawor J."/>
            <person name="Gromadka R."/>
            <person name="Wegrzyn G."/>
            <person name="Mazur-Marzec H."/>
        </authorList>
    </citation>
    <scope>NUCLEOTIDE SEQUENCE [LARGE SCALE GENOMIC DNA]</scope>
    <source>
        <strain evidence="3">CCNP1411</strain>
        <plasmid evidence="3">pne_3</plasmid>
    </source>
</reference>
<evidence type="ECO:0000256" key="1">
    <source>
        <dbReference type="SAM" id="Phobius"/>
    </source>
</evidence>
<proteinExistence type="predicted"/>
<evidence type="ECO:0000313" key="2">
    <source>
        <dbReference type="EMBL" id="QMS86204.1"/>
    </source>
</evidence>
<sequence length="51" mass="5879">MPVTPKGSFPSGAIALYLIILLSALVNQRINNQPPKRYERQETEFYICLRK</sequence>
<dbReference type="EMBL" id="CP054695">
    <property type="protein sequence ID" value="QMS86204.1"/>
    <property type="molecule type" value="Genomic_DNA"/>
</dbReference>
<dbReference type="AlphaFoldDB" id="A0A7D7QHF2"/>
<protein>
    <submittedName>
        <fullName evidence="2">Uncharacterized protein</fullName>
    </submittedName>
</protein>
<accession>A0A7D7QHF2</accession>
<gene>
    <name evidence="2" type="ORF">HUN01_00825</name>
</gene>
<keyword evidence="3" id="KW-1185">Reference proteome</keyword>
<geneLocation type="plasmid" evidence="3">
    <name>pne_3</name>
</geneLocation>
<keyword evidence="1" id="KW-0472">Membrane</keyword>